<evidence type="ECO:0000313" key="1">
    <source>
        <dbReference type="EMBL" id="KAI9513425.1"/>
    </source>
</evidence>
<evidence type="ECO:0000313" key="2">
    <source>
        <dbReference type="Proteomes" id="UP001207468"/>
    </source>
</evidence>
<sequence>MDHPELHVQAISDDDALTRPRIKPPPQPSAISAPFSYSPSDDGTDEDLLVLLHGLGDTHVPFGKLGRSLKLPQTATLALRAPEQVPYLYEHAFQWYPSFDPLGDVLTRPDPTTAIDYVAGVLDHLVDDCGWPAPRVHLFGFAQGGGVAAESALNWWRRRGLRQPSRTLRMQPDARASASAQPLGSVVTVGGPLLSYPTLSAACPTPVLVFHRPLPNEPSLTRDAILAFRKGFSRVIDVKLSGEGMPRSKDEWFPIMDLWSERLGRRQLDGLYQVMAGGSTRI</sequence>
<keyword evidence="2" id="KW-1185">Reference proteome</keyword>
<proteinExistence type="predicted"/>
<organism evidence="1 2">
    <name type="scientific">Russula earlei</name>
    <dbReference type="NCBI Taxonomy" id="71964"/>
    <lineage>
        <taxon>Eukaryota</taxon>
        <taxon>Fungi</taxon>
        <taxon>Dikarya</taxon>
        <taxon>Basidiomycota</taxon>
        <taxon>Agaricomycotina</taxon>
        <taxon>Agaricomycetes</taxon>
        <taxon>Russulales</taxon>
        <taxon>Russulaceae</taxon>
        <taxon>Russula</taxon>
    </lineage>
</organism>
<name>A0ACC0UNZ1_9AGAM</name>
<reference evidence="1" key="1">
    <citation type="submission" date="2021-03" db="EMBL/GenBank/DDBJ databases">
        <title>Evolutionary priming and transition to the ectomycorrhizal habit in an iconic lineage of mushroom-forming fungi: is preadaptation a requirement?</title>
        <authorList>
            <consortium name="DOE Joint Genome Institute"/>
            <person name="Looney B.P."/>
            <person name="Miyauchi S."/>
            <person name="Morin E."/>
            <person name="Drula E."/>
            <person name="Courty P.E."/>
            <person name="Chicoki N."/>
            <person name="Fauchery L."/>
            <person name="Kohler A."/>
            <person name="Kuo A."/>
            <person name="LaButti K."/>
            <person name="Pangilinan J."/>
            <person name="Lipzen A."/>
            <person name="Riley R."/>
            <person name="Andreopoulos W."/>
            <person name="He G."/>
            <person name="Johnson J."/>
            <person name="Barry K.W."/>
            <person name="Grigoriev I.V."/>
            <person name="Nagy L."/>
            <person name="Hibbett D."/>
            <person name="Henrissat B."/>
            <person name="Matheny P.B."/>
            <person name="Labbe J."/>
            <person name="Martin A.F."/>
        </authorList>
    </citation>
    <scope>NUCLEOTIDE SEQUENCE</scope>
    <source>
        <strain evidence="1">BPL698</strain>
    </source>
</reference>
<accession>A0ACC0UNZ1</accession>
<protein>
    <submittedName>
        <fullName evidence="1">Uncharacterized protein</fullName>
    </submittedName>
</protein>
<gene>
    <name evidence="1" type="ORF">F5148DRAFT_971789</name>
</gene>
<comment type="caution">
    <text evidence="1">The sequence shown here is derived from an EMBL/GenBank/DDBJ whole genome shotgun (WGS) entry which is preliminary data.</text>
</comment>
<dbReference type="Proteomes" id="UP001207468">
    <property type="component" value="Unassembled WGS sequence"/>
</dbReference>
<dbReference type="EMBL" id="JAGFNK010000001">
    <property type="protein sequence ID" value="KAI9513425.1"/>
    <property type="molecule type" value="Genomic_DNA"/>
</dbReference>